<evidence type="ECO:0000313" key="2">
    <source>
        <dbReference type="Proteomes" id="UP000002892"/>
    </source>
</evidence>
<protein>
    <submittedName>
        <fullName evidence="1">Putative flavin-nucleotide-binding protein</fullName>
    </submittedName>
</protein>
<dbReference type="Pfam" id="PF12900">
    <property type="entry name" value="Pyridox_ox_2"/>
    <property type="match status" value="1"/>
</dbReference>
<dbReference type="HOGENOM" id="CLU_067890_1_2_9"/>
<dbReference type="Proteomes" id="UP000002892">
    <property type="component" value="Chromosome"/>
</dbReference>
<gene>
    <name evidence="1" type="ordered locus">Desaci_0923</name>
</gene>
<dbReference type="eggNOG" id="COG3467">
    <property type="taxonomic scope" value="Bacteria"/>
</dbReference>
<dbReference type="EMBL" id="CP003639">
    <property type="protein sequence ID" value="AFM39969.1"/>
    <property type="molecule type" value="Genomic_DNA"/>
</dbReference>
<proteinExistence type="predicted"/>
<dbReference type="OrthoDB" id="9794935at2"/>
<dbReference type="InterPro" id="IPR024747">
    <property type="entry name" value="Pyridox_Oxase-rel"/>
</dbReference>
<dbReference type="STRING" id="646529.Desaci_0923"/>
<accession>I4D2E5</accession>
<keyword evidence="2" id="KW-1185">Reference proteome</keyword>
<organism evidence="1 2">
    <name type="scientific">Desulfosporosinus acidiphilus (strain DSM 22704 / JCM 16185 / SJ4)</name>
    <dbReference type="NCBI Taxonomy" id="646529"/>
    <lineage>
        <taxon>Bacteria</taxon>
        <taxon>Bacillati</taxon>
        <taxon>Bacillota</taxon>
        <taxon>Clostridia</taxon>
        <taxon>Eubacteriales</taxon>
        <taxon>Desulfitobacteriaceae</taxon>
        <taxon>Desulfosporosinus</taxon>
    </lineage>
</organism>
<dbReference type="KEGG" id="dai:Desaci_0923"/>
<dbReference type="Gene3D" id="2.30.110.10">
    <property type="entry name" value="Electron Transport, Fmn-binding Protein, Chain A"/>
    <property type="match status" value="1"/>
</dbReference>
<dbReference type="RefSeq" id="WP_014825979.1">
    <property type="nucleotide sequence ID" value="NC_018068.1"/>
</dbReference>
<evidence type="ECO:0000313" key="1">
    <source>
        <dbReference type="EMBL" id="AFM39969.1"/>
    </source>
</evidence>
<dbReference type="PANTHER" id="PTHR34071:SF2">
    <property type="entry name" value="FLAVIN-NUCLEOTIDE-BINDING PROTEIN"/>
    <property type="match status" value="1"/>
</dbReference>
<dbReference type="InterPro" id="IPR012349">
    <property type="entry name" value="Split_barrel_FMN-bd"/>
</dbReference>
<sequence length="154" mass="17931">MRREDKEITDQLVMNEIMRKAQVCRLGVSYNDMPYIIPMSFGYDHENRVLYFHSAPAGLKLLMLKENPQACFEVDVESQVVPGELACDWTMRYQSVIGFGEVQFIEEIEEKQKALRIILQQYTDRELSFKEEGLAKITIFKLNVFTMTGKKSGY</sequence>
<dbReference type="SUPFAM" id="SSF50475">
    <property type="entry name" value="FMN-binding split barrel"/>
    <property type="match status" value="1"/>
</dbReference>
<name>I4D2E5_DESAJ</name>
<dbReference type="AlphaFoldDB" id="I4D2E5"/>
<dbReference type="PANTHER" id="PTHR34071">
    <property type="entry name" value="5-NITROIMIDAZOLE ANTIBIOTICS RESISTANCE PROTEIN, NIMA-FAMILY-RELATED PROTEIN-RELATED"/>
    <property type="match status" value="1"/>
</dbReference>
<reference evidence="1 2" key="1">
    <citation type="journal article" date="2012" name="J. Bacteriol.">
        <title>Complete genome sequences of Desulfosporosinus orientis DSM765T, Desulfosporosinus youngiae DSM17734T, Desulfosporosinus meridiei DSM13257T, and Desulfosporosinus acidiphilus DSM22704T.</title>
        <authorList>
            <person name="Pester M."/>
            <person name="Brambilla E."/>
            <person name="Alazard D."/>
            <person name="Rattei T."/>
            <person name="Weinmaier T."/>
            <person name="Han J."/>
            <person name="Lucas S."/>
            <person name="Lapidus A."/>
            <person name="Cheng J.F."/>
            <person name="Goodwin L."/>
            <person name="Pitluck S."/>
            <person name="Peters L."/>
            <person name="Ovchinnikova G."/>
            <person name="Teshima H."/>
            <person name="Detter J.C."/>
            <person name="Han C.S."/>
            <person name="Tapia R."/>
            <person name="Land M.L."/>
            <person name="Hauser L."/>
            <person name="Kyrpides N.C."/>
            <person name="Ivanova N.N."/>
            <person name="Pagani I."/>
            <person name="Huntmann M."/>
            <person name="Wei C.L."/>
            <person name="Davenport K.W."/>
            <person name="Daligault H."/>
            <person name="Chain P.S."/>
            <person name="Chen A."/>
            <person name="Mavromatis K."/>
            <person name="Markowitz V."/>
            <person name="Szeto E."/>
            <person name="Mikhailova N."/>
            <person name="Pati A."/>
            <person name="Wagner M."/>
            <person name="Woyke T."/>
            <person name="Ollivier B."/>
            <person name="Klenk H.P."/>
            <person name="Spring S."/>
            <person name="Loy A."/>
        </authorList>
    </citation>
    <scope>NUCLEOTIDE SEQUENCE [LARGE SCALE GENOMIC DNA]</scope>
    <source>
        <strain evidence="2">DSM 22704 / JCM 16185 / SJ4</strain>
    </source>
</reference>